<name>A0A921Q568_SORBI</name>
<feature type="compositionally biased region" description="Basic and acidic residues" evidence="1">
    <location>
        <begin position="49"/>
        <end position="61"/>
    </location>
</feature>
<feature type="region of interest" description="Disordered" evidence="1">
    <location>
        <begin position="48"/>
        <end position="225"/>
    </location>
</feature>
<feature type="compositionally biased region" description="Basic residues" evidence="1">
    <location>
        <begin position="62"/>
        <end position="74"/>
    </location>
</feature>
<comment type="caution">
    <text evidence="2">The sequence shown here is derived from an EMBL/GenBank/DDBJ whole genome shotgun (WGS) entry which is preliminary data.</text>
</comment>
<feature type="compositionally biased region" description="Basic residues" evidence="1">
    <location>
        <begin position="143"/>
        <end position="152"/>
    </location>
</feature>
<sequence>MDSPEQTSRHPFRAHLRTAPLVRAGCRDARARASTLAAAGATSTITLGIEEHGNTEGEARPCVRHGRPPPRCRAPRIATVGKERKSDATRDAQRERKSRCHLGWKNKGEKGHRSTAGAWRCPSASWERGSRGGEAERASWLHPVRRRPKRRRDQVDQVHEDPANGPQTPPCTRAPVHRAPTPPGHWAEPAKAEAQERQPTASRRPPGYPGPNAPGVSPRSTPPGR</sequence>
<feature type="compositionally biased region" description="Basic and acidic residues" evidence="1">
    <location>
        <begin position="128"/>
        <end position="139"/>
    </location>
</feature>
<evidence type="ECO:0000256" key="1">
    <source>
        <dbReference type="SAM" id="MobiDB-lite"/>
    </source>
</evidence>
<dbReference type="EMBL" id="CM027689">
    <property type="protein sequence ID" value="KAG0514505.1"/>
    <property type="molecule type" value="Genomic_DNA"/>
</dbReference>
<evidence type="ECO:0000313" key="2">
    <source>
        <dbReference type="EMBL" id="KAG0514505.1"/>
    </source>
</evidence>
<reference evidence="2" key="1">
    <citation type="journal article" date="2019" name="BMC Genomics">
        <title>A new reference genome for Sorghum bicolor reveals high levels of sequence similarity between sweet and grain genotypes: implications for the genetics of sugar metabolism.</title>
        <authorList>
            <person name="Cooper E.A."/>
            <person name="Brenton Z.W."/>
            <person name="Flinn B.S."/>
            <person name="Jenkins J."/>
            <person name="Shu S."/>
            <person name="Flowers D."/>
            <person name="Luo F."/>
            <person name="Wang Y."/>
            <person name="Xia P."/>
            <person name="Barry K."/>
            <person name="Daum C."/>
            <person name="Lipzen A."/>
            <person name="Yoshinaga Y."/>
            <person name="Schmutz J."/>
            <person name="Saski C."/>
            <person name="Vermerris W."/>
            <person name="Kresovich S."/>
        </authorList>
    </citation>
    <scope>NUCLEOTIDE SEQUENCE</scope>
</reference>
<accession>A0A921Q568</accession>
<reference evidence="2" key="2">
    <citation type="submission" date="2020-10" db="EMBL/GenBank/DDBJ databases">
        <authorList>
            <person name="Cooper E.A."/>
            <person name="Brenton Z.W."/>
            <person name="Flinn B.S."/>
            <person name="Jenkins J."/>
            <person name="Shu S."/>
            <person name="Flowers D."/>
            <person name="Luo F."/>
            <person name="Wang Y."/>
            <person name="Xia P."/>
            <person name="Barry K."/>
            <person name="Daum C."/>
            <person name="Lipzen A."/>
            <person name="Yoshinaga Y."/>
            <person name="Schmutz J."/>
            <person name="Saski C."/>
            <person name="Vermerris W."/>
            <person name="Kresovich S."/>
        </authorList>
    </citation>
    <scope>NUCLEOTIDE SEQUENCE</scope>
</reference>
<protein>
    <submittedName>
        <fullName evidence="2">Uncharacterized protein</fullName>
    </submittedName>
</protein>
<dbReference type="AlphaFoldDB" id="A0A921Q568"/>
<feature type="compositionally biased region" description="Basic and acidic residues" evidence="1">
    <location>
        <begin position="153"/>
        <end position="162"/>
    </location>
</feature>
<gene>
    <name evidence="2" type="ORF">BDA96_10G197700</name>
</gene>
<evidence type="ECO:0000313" key="3">
    <source>
        <dbReference type="Proteomes" id="UP000807115"/>
    </source>
</evidence>
<feature type="compositionally biased region" description="Basic and acidic residues" evidence="1">
    <location>
        <begin position="81"/>
        <end position="95"/>
    </location>
</feature>
<proteinExistence type="predicted"/>
<dbReference type="Proteomes" id="UP000807115">
    <property type="component" value="Chromosome 10"/>
</dbReference>
<organism evidence="2 3">
    <name type="scientific">Sorghum bicolor</name>
    <name type="common">Sorghum</name>
    <name type="synonym">Sorghum vulgare</name>
    <dbReference type="NCBI Taxonomy" id="4558"/>
    <lineage>
        <taxon>Eukaryota</taxon>
        <taxon>Viridiplantae</taxon>
        <taxon>Streptophyta</taxon>
        <taxon>Embryophyta</taxon>
        <taxon>Tracheophyta</taxon>
        <taxon>Spermatophyta</taxon>
        <taxon>Magnoliopsida</taxon>
        <taxon>Liliopsida</taxon>
        <taxon>Poales</taxon>
        <taxon>Poaceae</taxon>
        <taxon>PACMAD clade</taxon>
        <taxon>Panicoideae</taxon>
        <taxon>Andropogonodae</taxon>
        <taxon>Andropogoneae</taxon>
        <taxon>Sorghinae</taxon>
        <taxon>Sorghum</taxon>
    </lineage>
</organism>